<sequence>MRRQVREWIKDLLESFHPQDGDRVYNLIVEWTHDQLEIYIRITKERVTFGYGAIQWDGPHSPVPTKIDKYSLDRQELELAIDRSEMLLDYMIKTINSRKRQYRFCQFCHKKFPPEHRFDSKTCHGCASKEYFVVY</sequence>
<keyword evidence="2" id="KW-1185">Reference proteome</keyword>
<accession>A0ABS2NJG5</accession>
<protein>
    <submittedName>
        <fullName evidence="1">Uncharacterized protein</fullName>
    </submittedName>
</protein>
<gene>
    <name evidence="1" type="ORF">JOC86_004240</name>
</gene>
<dbReference type="EMBL" id="JAFBDZ010000005">
    <property type="protein sequence ID" value="MBM7587666.1"/>
    <property type="molecule type" value="Genomic_DNA"/>
</dbReference>
<evidence type="ECO:0000313" key="2">
    <source>
        <dbReference type="Proteomes" id="UP001646157"/>
    </source>
</evidence>
<dbReference type="RefSeq" id="WP_205174839.1">
    <property type="nucleotide sequence ID" value="NZ_JAFBDZ010000005.1"/>
</dbReference>
<name>A0ABS2NJG5_9BACI</name>
<proteinExistence type="predicted"/>
<comment type="caution">
    <text evidence="1">The sequence shown here is derived from an EMBL/GenBank/DDBJ whole genome shotgun (WGS) entry which is preliminary data.</text>
</comment>
<reference evidence="1 2" key="1">
    <citation type="submission" date="2021-01" db="EMBL/GenBank/DDBJ databases">
        <title>Genomic Encyclopedia of Type Strains, Phase IV (KMG-IV): sequencing the most valuable type-strain genomes for metagenomic binning, comparative biology and taxonomic classification.</title>
        <authorList>
            <person name="Goeker M."/>
        </authorList>
    </citation>
    <scope>NUCLEOTIDE SEQUENCE [LARGE SCALE GENOMIC DNA]</scope>
    <source>
        <strain evidence="1 2">DSM 24834</strain>
    </source>
</reference>
<dbReference type="Proteomes" id="UP001646157">
    <property type="component" value="Unassembled WGS sequence"/>
</dbReference>
<organism evidence="1 2">
    <name type="scientific">Rossellomorea pakistanensis</name>
    <dbReference type="NCBI Taxonomy" id="992288"/>
    <lineage>
        <taxon>Bacteria</taxon>
        <taxon>Bacillati</taxon>
        <taxon>Bacillota</taxon>
        <taxon>Bacilli</taxon>
        <taxon>Bacillales</taxon>
        <taxon>Bacillaceae</taxon>
        <taxon>Rossellomorea</taxon>
    </lineage>
</organism>
<evidence type="ECO:0000313" key="1">
    <source>
        <dbReference type="EMBL" id="MBM7587666.1"/>
    </source>
</evidence>